<reference evidence="2" key="1">
    <citation type="journal article" date="2023" name="Science">
        <title>Genome structures resolve the early diversification of teleost fishes.</title>
        <authorList>
            <person name="Parey E."/>
            <person name="Louis A."/>
            <person name="Montfort J."/>
            <person name="Bouchez O."/>
            <person name="Roques C."/>
            <person name="Iampietro C."/>
            <person name="Lluch J."/>
            <person name="Castinel A."/>
            <person name="Donnadieu C."/>
            <person name="Desvignes T."/>
            <person name="Floi Bucao C."/>
            <person name="Jouanno E."/>
            <person name="Wen M."/>
            <person name="Mejri S."/>
            <person name="Dirks R."/>
            <person name="Jansen H."/>
            <person name="Henkel C."/>
            <person name="Chen W.J."/>
            <person name="Zahm M."/>
            <person name="Cabau C."/>
            <person name="Klopp C."/>
            <person name="Thompson A.W."/>
            <person name="Robinson-Rechavi M."/>
            <person name="Braasch I."/>
            <person name="Lecointre G."/>
            <person name="Bobe J."/>
            <person name="Postlethwait J.H."/>
            <person name="Berthelot C."/>
            <person name="Roest Crollius H."/>
            <person name="Guiguen Y."/>
        </authorList>
    </citation>
    <scope>NUCLEOTIDE SEQUENCE</scope>
    <source>
        <strain evidence="2">NC1722</strain>
    </source>
</reference>
<name>A0AAD7WG98_9TELE</name>
<organism evidence="2 3">
    <name type="scientific">Aldrovandia affinis</name>
    <dbReference type="NCBI Taxonomy" id="143900"/>
    <lineage>
        <taxon>Eukaryota</taxon>
        <taxon>Metazoa</taxon>
        <taxon>Chordata</taxon>
        <taxon>Craniata</taxon>
        <taxon>Vertebrata</taxon>
        <taxon>Euteleostomi</taxon>
        <taxon>Actinopterygii</taxon>
        <taxon>Neopterygii</taxon>
        <taxon>Teleostei</taxon>
        <taxon>Notacanthiformes</taxon>
        <taxon>Halosauridae</taxon>
        <taxon>Aldrovandia</taxon>
    </lineage>
</organism>
<accession>A0AAD7WG98</accession>
<proteinExistence type="predicted"/>
<feature type="compositionally biased region" description="Basic and acidic residues" evidence="1">
    <location>
        <begin position="43"/>
        <end position="56"/>
    </location>
</feature>
<feature type="region of interest" description="Disordered" evidence="1">
    <location>
        <begin position="42"/>
        <end position="72"/>
    </location>
</feature>
<gene>
    <name evidence="2" type="ORF">AAFF_G00025430</name>
</gene>
<dbReference type="Proteomes" id="UP001221898">
    <property type="component" value="Unassembled WGS sequence"/>
</dbReference>
<evidence type="ECO:0000313" key="3">
    <source>
        <dbReference type="Proteomes" id="UP001221898"/>
    </source>
</evidence>
<dbReference type="EMBL" id="JAINUG010000110">
    <property type="protein sequence ID" value="KAJ8396011.1"/>
    <property type="molecule type" value="Genomic_DNA"/>
</dbReference>
<keyword evidence="3" id="KW-1185">Reference proteome</keyword>
<dbReference type="AlphaFoldDB" id="A0AAD7WG98"/>
<comment type="caution">
    <text evidence="2">The sequence shown here is derived from an EMBL/GenBank/DDBJ whole genome shotgun (WGS) entry which is preliminary data.</text>
</comment>
<sequence>MEEHIEVIRPGEFVAPLEEGMPADVFFRYVPQAPAEQAEEQVIEDHRELSEEERHGTVSQGTGPGEGCTADATQEVPDQLTNDVLENLQADIGEKLQVQEEAFSARNHRLKNTSSK</sequence>
<evidence type="ECO:0000256" key="1">
    <source>
        <dbReference type="SAM" id="MobiDB-lite"/>
    </source>
</evidence>
<evidence type="ECO:0000313" key="2">
    <source>
        <dbReference type="EMBL" id="KAJ8396011.1"/>
    </source>
</evidence>
<protein>
    <submittedName>
        <fullName evidence="2">Uncharacterized protein</fullName>
    </submittedName>
</protein>